<feature type="transmembrane region" description="Helical" evidence="7">
    <location>
        <begin position="467"/>
        <end position="491"/>
    </location>
</feature>
<evidence type="ECO:0000256" key="1">
    <source>
        <dbReference type="ARBA" id="ARBA00004141"/>
    </source>
</evidence>
<organism evidence="8 9">
    <name type="scientific">Acrasis kona</name>
    <dbReference type="NCBI Taxonomy" id="1008807"/>
    <lineage>
        <taxon>Eukaryota</taxon>
        <taxon>Discoba</taxon>
        <taxon>Heterolobosea</taxon>
        <taxon>Tetramitia</taxon>
        <taxon>Eutetramitia</taxon>
        <taxon>Acrasidae</taxon>
        <taxon>Acrasis</taxon>
    </lineage>
</organism>
<dbReference type="GO" id="GO:0072657">
    <property type="term" value="P:protein localization to membrane"/>
    <property type="evidence" value="ECO:0007669"/>
    <property type="project" value="TreeGrafter"/>
</dbReference>
<evidence type="ECO:0000256" key="3">
    <source>
        <dbReference type="ARBA" id="ARBA00022692"/>
    </source>
</evidence>
<reference evidence="8 9" key="1">
    <citation type="submission" date="2024-03" db="EMBL/GenBank/DDBJ databases">
        <title>The Acrasis kona genome and developmental transcriptomes reveal deep origins of eukaryotic multicellular pathways.</title>
        <authorList>
            <person name="Sheikh S."/>
            <person name="Fu C.-J."/>
            <person name="Brown M.W."/>
            <person name="Baldauf S.L."/>
        </authorList>
    </citation>
    <scope>NUCLEOTIDE SEQUENCE [LARGE SCALE GENOMIC DNA]</scope>
    <source>
        <strain evidence="8 9">ATCC MYA-3509</strain>
    </source>
</reference>
<feature type="transmembrane region" description="Helical" evidence="7">
    <location>
        <begin position="339"/>
        <end position="361"/>
    </location>
</feature>
<feature type="signal peptide" evidence="7">
    <location>
        <begin position="1"/>
        <end position="20"/>
    </location>
</feature>
<comment type="subcellular location">
    <subcellularLocation>
        <location evidence="1">Membrane</location>
        <topology evidence="1">Multi-pass membrane protein</topology>
    </subcellularLocation>
</comment>
<feature type="chain" id="PRO_5043097572" description="Transmembrane 9 superfamily member" evidence="7">
    <location>
        <begin position="21"/>
        <end position="572"/>
    </location>
</feature>
<keyword evidence="9" id="KW-1185">Reference proteome</keyword>
<feature type="transmembrane region" description="Helical" evidence="7">
    <location>
        <begin position="503"/>
        <end position="522"/>
    </location>
</feature>
<dbReference type="AlphaFoldDB" id="A0AAW2Z1P4"/>
<evidence type="ECO:0000256" key="6">
    <source>
        <dbReference type="ARBA" id="ARBA00023136"/>
    </source>
</evidence>
<evidence type="ECO:0000256" key="2">
    <source>
        <dbReference type="ARBA" id="ARBA00005227"/>
    </source>
</evidence>
<dbReference type="EMBL" id="JAOPGA020000883">
    <property type="protein sequence ID" value="KAL0482691.1"/>
    <property type="molecule type" value="Genomic_DNA"/>
</dbReference>
<keyword evidence="6 7" id="KW-0472">Membrane</keyword>
<feature type="transmembrane region" description="Helical" evidence="7">
    <location>
        <begin position="534"/>
        <end position="562"/>
    </location>
</feature>
<feature type="transmembrane region" description="Helical" evidence="7">
    <location>
        <begin position="381"/>
        <end position="404"/>
    </location>
</feature>
<dbReference type="Proteomes" id="UP001431209">
    <property type="component" value="Unassembled WGS sequence"/>
</dbReference>
<dbReference type="Pfam" id="PF02990">
    <property type="entry name" value="EMP70"/>
    <property type="match status" value="1"/>
</dbReference>
<keyword evidence="8" id="KW-0675">Receptor</keyword>
<gene>
    <name evidence="8" type="ORF">AKO1_014388</name>
</gene>
<evidence type="ECO:0000313" key="8">
    <source>
        <dbReference type="EMBL" id="KAL0482691.1"/>
    </source>
</evidence>
<keyword evidence="4 7" id="KW-0732">Signal</keyword>
<dbReference type="PANTHER" id="PTHR10766">
    <property type="entry name" value="TRANSMEMBRANE 9 SUPERFAMILY PROTEIN"/>
    <property type="match status" value="1"/>
</dbReference>
<evidence type="ECO:0000313" key="9">
    <source>
        <dbReference type="Proteomes" id="UP001431209"/>
    </source>
</evidence>
<evidence type="ECO:0000256" key="7">
    <source>
        <dbReference type="RuleBase" id="RU363079"/>
    </source>
</evidence>
<feature type="transmembrane region" description="Helical" evidence="7">
    <location>
        <begin position="425"/>
        <end position="447"/>
    </location>
</feature>
<evidence type="ECO:0000256" key="4">
    <source>
        <dbReference type="ARBA" id="ARBA00022729"/>
    </source>
</evidence>
<name>A0AAW2Z1P4_9EUKA</name>
<feature type="transmembrane region" description="Helical" evidence="7">
    <location>
        <begin position="272"/>
        <end position="301"/>
    </location>
</feature>
<proteinExistence type="inferred from homology"/>
<sequence length="572" mass="65725">MIKHILFSLYACLLFVIVLAEDEAAKKTGNTHSYIKGDKIDLVVDKIWPRGNPSESYDYYYLPFCGEEEQDRLNQNLGADMTGSRRVKTKYDLPFDTQVEKFKKAVENKFKALMYYDDVPIIVPIGSVVDDRVFLNTQLNFIFTFNEDNVVEVSIVPDQEKRTELTNPKSVEQITFTYSAYWSETEKTFSNRMSRFQELYSFNQELEIQWFSIVNSLVLVVVLTSFLAFIILRILKRDYQLYEEDLDDDDKEETGWKLVHTDVFRFPSNINLLAAILGNGVHLLGLIFCILSLAILGLYYSDYSYNAMYTSLIIAYTLTTGISGYISGSYYKQFGGERWVNNVLLTVILFALPTFIIWAILNTIALSYQSSAAFQFKTIAGILALYFLVSFPLQLIGAITAKNFGKSFDAPCRTKKVPREIPPSVWYKGGAVQVLVAGFLPFSAIYIELYYVFVSIWGHYTYAPFPIVFLVFVILIMVTSCINIAMVYLMLSQEDHKWWWRSILCGGASSWFIYAYSFSYYLDTQMNGLLQTAFFFGYVLIACYGFFLMMATVGFLSSLSFVKRIYKVIKCD</sequence>
<keyword evidence="3 7" id="KW-0812">Transmembrane</keyword>
<dbReference type="GO" id="GO:0016020">
    <property type="term" value="C:membrane"/>
    <property type="evidence" value="ECO:0007669"/>
    <property type="project" value="UniProtKB-SubCell"/>
</dbReference>
<comment type="caution">
    <text evidence="8">The sequence shown here is derived from an EMBL/GenBank/DDBJ whole genome shotgun (WGS) entry which is preliminary data.</text>
</comment>
<keyword evidence="5 7" id="KW-1133">Transmembrane helix</keyword>
<dbReference type="InterPro" id="IPR004240">
    <property type="entry name" value="EMP70"/>
</dbReference>
<evidence type="ECO:0000256" key="5">
    <source>
        <dbReference type="ARBA" id="ARBA00022989"/>
    </source>
</evidence>
<accession>A0AAW2Z1P4</accession>
<dbReference type="PANTHER" id="PTHR10766:SF177">
    <property type="entry name" value="TRANSMEMBRANE 9 SUPERFAMILY MEMBER 1"/>
    <property type="match status" value="1"/>
</dbReference>
<feature type="transmembrane region" description="Helical" evidence="7">
    <location>
        <begin position="307"/>
        <end position="327"/>
    </location>
</feature>
<protein>
    <recommendedName>
        <fullName evidence="7">Transmembrane 9 superfamily member</fullName>
    </recommendedName>
</protein>
<feature type="transmembrane region" description="Helical" evidence="7">
    <location>
        <begin position="210"/>
        <end position="232"/>
    </location>
</feature>
<comment type="similarity">
    <text evidence="2 7">Belongs to the nonaspanin (TM9SF) (TC 9.A.2) family.</text>
</comment>